<gene>
    <name evidence="3" type="ORF">CSV91_08165</name>
</gene>
<reference evidence="3 4" key="1">
    <citation type="submission" date="2017-10" db="EMBL/GenBank/DDBJ databases">
        <title>Complete genome sequence of Collinsella aerofaciens isolated from the gut of a healthy adult Indian.</title>
        <authorList>
            <person name="Bag S."/>
            <person name="Ghosh T.S."/>
            <person name="Das B."/>
        </authorList>
    </citation>
    <scope>NUCLEOTIDE SEQUENCE [LARGE SCALE GENOMIC DNA]</scope>
    <source>
        <strain evidence="4">indica</strain>
    </source>
</reference>
<dbReference type="Gene3D" id="2.60.40.10">
    <property type="entry name" value="Immunoglobulins"/>
    <property type="match status" value="1"/>
</dbReference>
<dbReference type="GO" id="GO:0005975">
    <property type="term" value="P:carbohydrate metabolic process"/>
    <property type="evidence" value="ECO:0007669"/>
    <property type="project" value="UniProtKB-ARBA"/>
</dbReference>
<dbReference type="InterPro" id="IPR013783">
    <property type="entry name" value="Ig-like_fold"/>
</dbReference>
<sequence length="540" mass="60856">MDTTLNQDAVAEIWRPVVLTFESACSFDNPFLDVEIWAEFVGPSGRVIRREAYWDGDRTYRVSFAPTELGAWNYGIEAPEQTGLNGRVGSVEAVPYTGDLDLYRHGFIRVADNPHLFAYSDGTPFFWLGDTHWEFAYRESWDKSNHPGMTSQFRGMVDLRAKQGFTVYQTNLRSDMGADGRYWIDGGMPKGAEDLPNVAFYRQELDRRMAYVADAGLVNALGQAWAFSIRGDHGVEHQKHLARYLVARYGAYPMVWTLAGEVAGYGKEDRAALIDGWREVALEIEARDGYGHLATAHYTNERPFADYYQDEAWMDFTLNQAGHGDYLIKASDYFDYLAAHDDKPFVEGEALYEFCSTLEEMGTRLCTADMLRRVAYICMQAGGAGYTYGAQGIWDNVWESPEELDPFMAIFNRFGITWAQAVGGEGAVQMGYMRSFYEENHFWELAPYETTDAGNLFANKAPLATANRDLSRIVAYFGDTVRRKLAIEGVPTGAAYASRWFNPRTGAYRDGENVSAVTDSITLPDKPEVGDWLLVLELKA</sequence>
<evidence type="ECO:0000259" key="2">
    <source>
        <dbReference type="Pfam" id="PF16586"/>
    </source>
</evidence>
<dbReference type="Proteomes" id="UP000225608">
    <property type="component" value="Chromosome"/>
</dbReference>
<evidence type="ECO:0008006" key="5">
    <source>
        <dbReference type="Google" id="ProtNLM"/>
    </source>
</evidence>
<proteinExistence type="predicted"/>
<accession>A0A2D1TYR0</accession>
<feature type="domain" description="DUF5060" evidence="2">
    <location>
        <begin position="12"/>
        <end position="77"/>
    </location>
</feature>
<dbReference type="Pfam" id="PF13204">
    <property type="entry name" value="Apiosidase"/>
    <property type="match status" value="1"/>
</dbReference>
<dbReference type="InterPro" id="IPR025277">
    <property type="entry name" value="Apiosidase-like_cat_dom"/>
</dbReference>
<dbReference type="InterPro" id="IPR032260">
    <property type="entry name" value="DUF5060"/>
</dbReference>
<protein>
    <recommendedName>
        <fullName evidence="5">DUF4038 domain-containing protein</fullName>
    </recommendedName>
</protein>
<dbReference type="AlphaFoldDB" id="A0A2D1TYR0"/>
<dbReference type="Gene3D" id="3.20.20.80">
    <property type="entry name" value="Glycosidases"/>
    <property type="match status" value="1"/>
</dbReference>
<dbReference type="RefSeq" id="WP_099432478.1">
    <property type="nucleotide sequence ID" value="NZ_CP024160.1"/>
</dbReference>
<evidence type="ECO:0000313" key="3">
    <source>
        <dbReference type="EMBL" id="ATP54502.1"/>
    </source>
</evidence>
<evidence type="ECO:0000259" key="1">
    <source>
        <dbReference type="Pfam" id="PF13204"/>
    </source>
</evidence>
<feature type="domain" description="Apiosidase-like catalytic" evidence="1">
    <location>
        <begin position="113"/>
        <end position="444"/>
    </location>
</feature>
<dbReference type="EMBL" id="CP024160">
    <property type="protein sequence ID" value="ATP54502.1"/>
    <property type="molecule type" value="Genomic_DNA"/>
</dbReference>
<name>A0A2D1TYR0_9ACTN</name>
<organism evidence="3 4">
    <name type="scientific">Collinsella aerofaciens</name>
    <dbReference type="NCBI Taxonomy" id="74426"/>
    <lineage>
        <taxon>Bacteria</taxon>
        <taxon>Bacillati</taxon>
        <taxon>Actinomycetota</taxon>
        <taxon>Coriobacteriia</taxon>
        <taxon>Coriobacteriales</taxon>
        <taxon>Coriobacteriaceae</taxon>
        <taxon>Collinsella</taxon>
    </lineage>
</organism>
<dbReference type="PANTHER" id="PTHR37836">
    <property type="entry name" value="LMO1036 PROTEIN"/>
    <property type="match status" value="1"/>
</dbReference>
<evidence type="ECO:0000313" key="4">
    <source>
        <dbReference type="Proteomes" id="UP000225608"/>
    </source>
</evidence>
<dbReference type="KEGG" id="caer:CSV91_08165"/>
<dbReference type="Pfam" id="PF16586">
    <property type="entry name" value="DUF5060"/>
    <property type="match status" value="1"/>
</dbReference>
<dbReference type="PANTHER" id="PTHR37836:SF2">
    <property type="entry name" value="DUF4038 DOMAIN-CONTAINING PROTEIN"/>
    <property type="match status" value="1"/>
</dbReference>